<dbReference type="Pfam" id="PF13177">
    <property type="entry name" value="DNA_pol3_delta2"/>
    <property type="match status" value="1"/>
</dbReference>
<dbReference type="PANTHER" id="PTHR11669">
    <property type="entry name" value="REPLICATION FACTOR C / DNA POLYMERASE III GAMMA-TAU SUBUNIT"/>
    <property type="match status" value="1"/>
</dbReference>
<dbReference type="SMART" id="SM00382">
    <property type="entry name" value="AAA"/>
    <property type="match status" value="1"/>
</dbReference>
<dbReference type="InterPro" id="IPR038454">
    <property type="entry name" value="DnaA_N_sf"/>
</dbReference>
<dbReference type="STRING" id="1797516.A3D26_00735"/>
<feature type="region of interest" description="Disordered" evidence="4">
    <location>
        <begin position="351"/>
        <end position="380"/>
    </location>
</feature>
<evidence type="ECO:0000256" key="4">
    <source>
        <dbReference type="SAM" id="MobiDB-lite"/>
    </source>
</evidence>
<dbReference type="GO" id="GO:0003887">
    <property type="term" value="F:DNA-directed DNA polymerase activity"/>
    <property type="evidence" value="ECO:0007669"/>
    <property type="project" value="UniProtKB-KW"/>
</dbReference>
<evidence type="ECO:0000256" key="2">
    <source>
        <dbReference type="ARBA" id="ARBA00049244"/>
    </source>
</evidence>
<feature type="domain" description="AAA+ ATPase" evidence="5">
    <location>
        <begin position="33"/>
        <end position="175"/>
    </location>
</feature>
<dbReference type="AlphaFoldDB" id="A0A1G1V5M9"/>
<comment type="similarity">
    <text evidence="3">Belongs to the DnaX/STICHEL family.</text>
</comment>
<dbReference type="GO" id="GO:0005524">
    <property type="term" value="F:ATP binding"/>
    <property type="evidence" value="ECO:0007669"/>
    <property type="project" value="UniProtKB-KW"/>
</dbReference>
<dbReference type="Proteomes" id="UP000178319">
    <property type="component" value="Unassembled WGS sequence"/>
</dbReference>
<dbReference type="GO" id="GO:0006261">
    <property type="term" value="P:DNA-templated DNA replication"/>
    <property type="evidence" value="ECO:0007669"/>
    <property type="project" value="TreeGrafter"/>
</dbReference>
<comment type="function">
    <text evidence="3">DNA polymerase III is a complex, multichain enzyme responsible for most of the replicative synthesis in bacteria. This DNA polymerase also exhibits 3' to 5' exonuclease activity.</text>
</comment>
<comment type="catalytic activity">
    <reaction evidence="2 3">
        <text>DNA(n) + a 2'-deoxyribonucleoside 5'-triphosphate = DNA(n+1) + diphosphate</text>
        <dbReference type="Rhea" id="RHEA:22508"/>
        <dbReference type="Rhea" id="RHEA-COMP:17339"/>
        <dbReference type="Rhea" id="RHEA-COMP:17340"/>
        <dbReference type="ChEBI" id="CHEBI:33019"/>
        <dbReference type="ChEBI" id="CHEBI:61560"/>
        <dbReference type="ChEBI" id="CHEBI:173112"/>
        <dbReference type="EC" id="2.7.7.7"/>
    </reaction>
</comment>
<dbReference type="CDD" id="cd00009">
    <property type="entry name" value="AAA"/>
    <property type="match status" value="1"/>
</dbReference>
<feature type="compositionally biased region" description="Low complexity" evidence="4">
    <location>
        <begin position="356"/>
        <end position="369"/>
    </location>
</feature>
<dbReference type="GO" id="GO:0009360">
    <property type="term" value="C:DNA polymerase III complex"/>
    <property type="evidence" value="ECO:0007669"/>
    <property type="project" value="InterPro"/>
</dbReference>
<evidence type="ECO:0000313" key="6">
    <source>
        <dbReference type="EMBL" id="OGY10673.1"/>
    </source>
</evidence>
<dbReference type="PRINTS" id="PR00300">
    <property type="entry name" value="CLPPROTEASEA"/>
</dbReference>
<dbReference type="EC" id="2.7.7.7" evidence="3"/>
<dbReference type="Gene3D" id="1.10.8.60">
    <property type="match status" value="1"/>
</dbReference>
<evidence type="ECO:0000256" key="1">
    <source>
        <dbReference type="ARBA" id="ARBA00022932"/>
    </source>
</evidence>
<dbReference type="InterPro" id="IPR048448">
    <property type="entry name" value="DnaX-like_C"/>
</dbReference>
<dbReference type="InterPro" id="IPR001270">
    <property type="entry name" value="ClpA/B"/>
</dbReference>
<organism evidence="6 7">
    <name type="scientific">Candidatus Blackburnbacteria bacterium RIFCSPHIGHO2_02_FULL_44_20</name>
    <dbReference type="NCBI Taxonomy" id="1797516"/>
    <lineage>
        <taxon>Bacteria</taxon>
        <taxon>Candidatus Blackburniibacteriota</taxon>
    </lineage>
</organism>
<name>A0A1G1V5M9_9BACT</name>
<keyword evidence="3" id="KW-0808">Transferase</keyword>
<keyword evidence="3" id="KW-0547">Nucleotide-binding</keyword>
<dbReference type="Pfam" id="PF20964">
    <property type="entry name" value="DnaX_C"/>
    <property type="match status" value="1"/>
</dbReference>
<evidence type="ECO:0000256" key="3">
    <source>
        <dbReference type="RuleBase" id="RU364063"/>
    </source>
</evidence>
<dbReference type="InterPro" id="IPR050238">
    <property type="entry name" value="DNA_Rep/Repair_Clamp_Loader"/>
</dbReference>
<protein>
    <recommendedName>
        <fullName evidence="3">DNA polymerase III subunit gamma/tau</fullName>
        <ecNumber evidence="3">2.7.7.7</ecNumber>
    </recommendedName>
</protein>
<keyword evidence="1 3" id="KW-0239">DNA-directed DNA polymerase</keyword>
<reference evidence="6 7" key="1">
    <citation type="journal article" date="2016" name="Nat. Commun.">
        <title>Thousands of microbial genomes shed light on interconnected biogeochemical processes in an aquifer system.</title>
        <authorList>
            <person name="Anantharaman K."/>
            <person name="Brown C.T."/>
            <person name="Hug L.A."/>
            <person name="Sharon I."/>
            <person name="Castelle C.J."/>
            <person name="Probst A.J."/>
            <person name="Thomas B.C."/>
            <person name="Singh A."/>
            <person name="Wilkins M.J."/>
            <person name="Karaoz U."/>
            <person name="Brodie E.L."/>
            <person name="Williams K.H."/>
            <person name="Hubbard S.S."/>
            <person name="Banfield J.F."/>
        </authorList>
    </citation>
    <scope>NUCLEOTIDE SEQUENCE [LARGE SCALE GENOMIC DNA]</scope>
</reference>
<dbReference type="InterPro" id="IPR027417">
    <property type="entry name" value="P-loop_NTPase"/>
</dbReference>
<evidence type="ECO:0000259" key="5">
    <source>
        <dbReference type="SMART" id="SM00382"/>
    </source>
</evidence>
<dbReference type="EMBL" id="MHBZ01000031">
    <property type="protein sequence ID" value="OGY10673.1"/>
    <property type="molecule type" value="Genomic_DNA"/>
</dbReference>
<keyword evidence="3" id="KW-0067">ATP-binding</keyword>
<comment type="caution">
    <text evidence="6">The sequence shown here is derived from an EMBL/GenBank/DDBJ whole genome shotgun (WGS) entry which is preliminary data.</text>
</comment>
<dbReference type="InterPro" id="IPR012763">
    <property type="entry name" value="DNA_pol_III_sug/sutau_N"/>
</dbReference>
<proteinExistence type="inferred from homology"/>
<dbReference type="PANTHER" id="PTHR11669:SF0">
    <property type="entry name" value="PROTEIN STICHEL-LIKE 2"/>
    <property type="match status" value="1"/>
</dbReference>
<keyword evidence="3" id="KW-0235">DNA replication</keyword>
<gene>
    <name evidence="3" type="primary">dnaX</name>
    <name evidence="6" type="ORF">A3D26_00735</name>
</gene>
<accession>A0A1G1V5M9</accession>
<evidence type="ECO:0000313" key="7">
    <source>
        <dbReference type="Proteomes" id="UP000178319"/>
    </source>
</evidence>
<dbReference type="Gene3D" id="3.30.300.180">
    <property type="match status" value="1"/>
</dbReference>
<dbReference type="Gene3D" id="3.40.50.300">
    <property type="entry name" value="P-loop containing nucleotide triphosphate hydrolases"/>
    <property type="match status" value="1"/>
</dbReference>
<comment type="subunit">
    <text evidence="3">DNA polymerase III contains a core (composed of alpha, epsilon and theta chains) that associates with a tau subunit. This core dimerizes to form the POLIII' complex. PolIII' associates with the gamma complex (composed of gamma, delta, delta', psi and chi chains) and with the beta chain to form the complete DNA polymerase III complex.</text>
</comment>
<dbReference type="SUPFAM" id="SSF52540">
    <property type="entry name" value="P-loop containing nucleoside triphosphate hydrolases"/>
    <property type="match status" value="1"/>
</dbReference>
<dbReference type="InterPro" id="IPR003593">
    <property type="entry name" value="AAA+_ATPase"/>
</dbReference>
<dbReference type="Gene3D" id="1.20.272.10">
    <property type="match status" value="1"/>
</dbReference>
<dbReference type="NCBIfam" id="TIGR02397">
    <property type="entry name" value="dnaX_nterm"/>
    <property type="match status" value="1"/>
</dbReference>
<keyword evidence="3" id="KW-0548">Nucleotidyltransferase</keyword>
<sequence>MTYYLKYRPQKIGELNLVRVKEELGRILGSKDIPHAFLFTGPRGAGKTSAARILAKVLNCETPNGIEPCNKCAQCVAITNGSSLDVIEIDAASNRGVDDIRALRDGVRLATAGARKKVYIIDEAHMLTTEASNALLKTLEEPPAHVVFVLATTSAGKLLDTIRSRCTTVTFFKAGTVEIIESLKRVVGGEKLEVEDGVLEEISRLVDGSFREAHKLLEQVSLGKEKVTLEDIRRGLSTQNSSIEPLVSALVSLDIKGALVEIDRVSRSGADLKQYTTSIVSVLREILLAKFVPALQGVSLQGYEARDLGGVERVREGIELFSVAANQIPTSVISQLPLELAVVKWVGGGSAQTIRSGSNSSSDEASGNTSRERRGARTADFVPLEVDSDTKPVHKLPVVAPPERKEKEKLSLSESGFLEDDLKKVDSLSTGEIVVGGDNGLEEKWKLVMREVKPKNHSIEALLRATRPRSYDGKILTIEVFYKFHKERIEKDPYRSLVEEIATQILGAPVRLDCLLSESQQKARDIVNLTETVEDDIVRAAEDIFGVGVDQTNKLPN</sequence>